<evidence type="ECO:0000256" key="2">
    <source>
        <dbReference type="ARBA" id="ARBA00023315"/>
    </source>
</evidence>
<dbReference type="GO" id="GO:0006633">
    <property type="term" value="P:fatty acid biosynthetic process"/>
    <property type="evidence" value="ECO:0007669"/>
    <property type="project" value="InterPro"/>
</dbReference>
<dbReference type="Gene3D" id="3.40.47.10">
    <property type="match status" value="1"/>
</dbReference>
<evidence type="ECO:0000256" key="1">
    <source>
        <dbReference type="ARBA" id="ARBA00022679"/>
    </source>
</evidence>
<reference evidence="5 6" key="1">
    <citation type="journal article" date="2016" name="Front. Microbiol.">
        <title>Single-Cell (Meta-)Genomics of a Dimorphic Candidatus Thiomargarita nelsonii Reveals Genomic Plasticity.</title>
        <authorList>
            <person name="Flood B.E."/>
            <person name="Fliss P."/>
            <person name="Jones D.S."/>
            <person name="Dick G.J."/>
            <person name="Jain S."/>
            <person name="Kaster A.K."/>
            <person name="Winkel M."/>
            <person name="Mussmann M."/>
            <person name="Bailey J."/>
        </authorList>
    </citation>
    <scope>NUCLEOTIDE SEQUENCE [LARGE SCALE GENOMIC DNA]</scope>
    <source>
        <strain evidence="5">Hydrate Ridge</strain>
    </source>
</reference>
<evidence type="ECO:0000313" key="5">
    <source>
        <dbReference type="EMBL" id="KHD06422.1"/>
    </source>
</evidence>
<keyword evidence="2" id="KW-0012">Acyltransferase</keyword>
<dbReference type="PANTHER" id="PTHR34069:SF2">
    <property type="entry name" value="BETA-KETOACYL-[ACYL-CARRIER-PROTEIN] SYNTHASE III"/>
    <property type="match status" value="1"/>
</dbReference>
<dbReference type="CDD" id="cd00830">
    <property type="entry name" value="KAS_III"/>
    <property type="match status" value="1"/>
</dbReference>
<dbReference type="InterPro" id="IPR013747">
    <property type="entry name" value="ACP_syn_III_C"/>
</dbReference>
<protein>
    <submittedName>
        <fullName evidence="5">3-ketoacyl-ACP synthase</fullName>
    </submittedName>
</protein>
<dbReference type="InterPro" id="IPR013751">
    <property type="entry name" value="ACP_syn_III_N"/>
</dbReference>
<dbReference type="EMBL" id="JSZA02000067">
    <property type="protein sequence ID" value="KHD06422.1"/>
    <property type="molecule type" value="Genomic_DNA"/>
</dbReference>
<proteinExistence type="predicted"/>
<evidence type="ECO:0000313" key="6">
    <source>
        <dbReference type="Proteomes" id="UP000030428"/>
    </source>
</evidence>
<keyword evidence="6" id="KW-1185">Reference proteome</keyword>
<comment type="caution">
    <text evidence="5">The sequence shown here is derived from an EMBL/GenBank/DDBJ whole genome shotgun (WGS) entry which is preliminary data.</text>
</comment>
<keyword evidence="1" id="KW-0808">Transferase</keyword>
<gene>
    <name evidence="5" type="ORF">PN36_17490</name>
</gene>
<name>A0A0A6P7U6_9GAMM</name>
<dbReference type="SUPFAM" id="SSF53901">
    <property type="entry name" value="Thiolase-like"/>
    <property type="match status" value="1"/>
</dbReference>
<dbReference type="GO" id="GO:0004315">
    <property type="term" value="F:3-oxoacyl-[acyl-carrier-protein] synthase activity"/>
    <property type="evidence" value="ECO:0007669"/>
    <property type="project" value="InterPro"/>
</dbReference>
<dbReference type="AlphaFoldDB" id="A0A0A6P7U6"/>
<evidence type="ECO:0000259" key="4">
    <source>
        <dbReference type="Pfam" id="PF08545"/>
    </source>
</evidence>
<dbReference type="PANTHER" id="PTHR34069">
    <property type="entry name" value="3-OXOACYL-[ACYL-CARRIER-PROTEIN] SYNTHASE 3"/>
    <property type="match status" value="1"/>
</dbReference>
<dbReference type="InterPro" id="IPR016039">
    <property type="entry name" value="Thiolase-like"/>
</dbReference>
<dbReference type="Proteomes" id="UP000030428">
    <property type="component" value="Unassembled WGS sequence"/>
</dbReference>
<sequence>MAKCQFNNVKISGIVTVVPPDVKCIDDEVELYGGNKKQINRIKKAIGLDKRHVVDTETTSLDLCAEAAIHLLNSTKSNCKEIDGLIMVTQTPDHFQPSNAAILHGILGLEKDCASYDVNLGCSGYVYGLWLAHMMIESRTCKNVILLAGDTISKNVNPRDRTVAPLFGDAGSATLIQRATNSNSTYFSLHTDGTGHEFIKVPAGGFRKPTTPETRKDILQEDDNYRSENDLVMNGAEVFNFSIKVEPEAIHEIINYANKTIEEIDYIIFHQANQYIISNIIRRLKCPKEKAPSNTVNKYGNQSSASIPATINDAIRNEVSANSKSIIMSGFGVGLSWASCLTTLDNIYCPEVLIYNGDKIK</sequence>
<feature type="domain" description="Beta-ketoacyl-[acyl-carrier-protein] synthase III N-terminal" evidence="4">
    <location>
        <begin position="116"/>
        <end position="193"/>
    </location>
</feature>
<dbReference type="Pfam" id="PF08541">
    <property type="entry name" value="ACP_syn_III_C"/>
    <property type="match status" value="1"/>
</dbReference>
<accession>A0A0A6P7U6</accession>
<dbReference type="GO" id="GO:0044550">
    <property type="term" value="P:secondary metabolite biosynthetic process"/>
    <property type="evidence" value="ECO:0007669"/>
    <property type="project" value="TreeGrafter"/>
</dbReference>
<dbReference type="Pfam" id="PF08545">
    <property type="entry name" value="ACP_syn_III"/>
    <property type="match status" value="1"/>
</dbReference>
<organism evidence="5 6">
    <name type="scientific">Candidatus Thiomargarita nelsonii</name>
    <dbReference type="NCBI Taxonomy" id="1003181"/>
    <lineage>
        <taxon>Bacteria</taxon>
        <taxon>Pseudomonadati</taxon>
        <taxon>Pseudomonadota</taxon>
        <taxon>Gammaproteobacteria</taxon>
        <taxon>Thiotrichales</taxon>
        <taxon>Thiotrichaceae</taxon>
        <taxon>Thiomargarita</taxon>
    </lineage>
</organism>
<evidence type="ECO:0000259" key="3">
    <source>
        <dbReference type="Pfam" id="PF08541"/>
    </source>
</evidence>
<feature type="domain" description="Beta-ketoacyl-[acyl-carrier-protein] synthase III C-terminal" evidence="3">
    <location>
        <begin position="257"/>
        <end position="342"/>
    </location>
</feature>